<evidence type="ECO:0000256" key="6">
    <source>
        <dbReference type="ARBA" id="ARBA00022840"/>
    </source>
</evidence>
<keyword evidence="4 7" id="KW-0547">Nucleotide-binding</keyword>
<feature type="compositionally biased region" description="Basic and acidic residues" evidence="8">
    <location>
        <begin position="471"/>
        <end position="486"/>
    </location>
</feature>
<feature type="binding site" evidence="7">
    <location>
        <position position="39"/>
    </location>
    <ligand>
        <name>ATP</name>
        <dbReference type="ChEBI" id="CHEBI:30616"/>
    </ligand>
</feature>
<dbReference type="FunFam" id="1.10.510.10:FF:000021">
    <property type="entry name" value="Serine/threonine protein kinase"/>
    <property type="match status" value="1"/>
</dbReference>
<dbReference type="Gene3D" id="3.30.200.20">
    <property type="entry name" value="Phosphorylase Kinase, domain 1"/>
    <property type="match status" value="1"/>
</dbReference>
<dbReference type="PROSITE" id="PS00108">
    <property type="entry name" value="PROTEIN_KINASE_ST"/>
    <property type="match status" value="1"/>
</dbReference>
<keyword evidence="12" id="KW-1185">Reference proteome</keyword>
<keyword evidence="9" id="KW-0472">Membrane</keyword>
<sequence>METGRIGGKYEVRRTLGQGASGIVYEAFDTVIERPVAIKVVNLPAPGDAEGEEAAARFRREARAAGRLSHPNIVAVYDYGEDGKAAWIVMELVAGGSLKAPIDRGERFPLAEVVRLMTQVLAGLAYSHARGIVHRDIKPANIMLAQETLPDGRPAGPAQVKIADFGIARIESSSLTQLGQVMGTPAYMSPEQFRGETVDLRADIWAAGVMLYQLLTGERPFEGGYNSVMHKALHTEPTAPSVLSVTTPRGFDAVLARALAKRPEDRFPDANAFAAAIQEAAAARSPAPLPGLGGAEDGDATQVRRPRDPPGGQRPADDRTGGDRIGGTGRDRTGPPLPALLLGGLLLLAGLGGGAWWWFRPGPAVEGPVGPADPAREAAAREAAAREAAAREAAAREAAAREAAAREEAARDAAARDAAARDAAAREAAERDAAARDAAAREAAARDAAAAREAAARDELVRRQAAEEDARRLAEAQQRAADEAARQRAAQAEAEQQAREAARRNALPDAAAAMTAAARCGVLTSRIGNDTLTVAGVVQRSEEAAVRGALAARQLPPGTAQLRLESFVGPYCDLLDAIRPQVPAPDTGLRFALIGKSPIADEQEFGFGITMPDWPAQLTVAYVASDGSVTHLFAPRAYGAGAQERLTGFKGGPPFGTDLVLAIAAEQPLFTQPRPQTETLAGFTAALQNALRAAAQRRQRVAIRPIVVESVPRR</sequence>
<dbReference type="InterPro" id="IPR008271">
    <property type="entry name" value="Ser/Thr_kinase_AS"/>
</dbReference>
<feature type="region of interest" description="Disordered" evidence="8">
    <location>
        <begin position="471"/>
        <end position="503"/>
    </location>
</feature>
<evidence type="ECO:0000256" key="5">
    <source>
        <dbReference type="ARBA" id="ARBA00022777"/>
    </source>
</evidence>
<dbReference type="CDD" id="cd14014">
    <property type="entry name" value="STKc_PknB_like"/>
    <property type="match status" value="1"/>
</dbReference>
<keyword evidence="9" id="KW-1133">Transmembrane helix</keyword>
<feature type="transmembrane region" description="Helical" evidence="9">
    <location>
        <begin position="339"/>
        <end position="359"/>
    </location>
</feature>
<comment type="caution">
    <text evidence="11">The sequence shown here is derived from an EMBL/GenBank/DDBJ whole genome shotgun (WGS) entry which is preliminary data.</text>
</comment>
<dbReference type="Gene3D" id="1.10.510.10">
    <property type="entry name" value="Transferase(Phosphotransferase) domain 1"/>
    <property type="match status" value="1"/>
</dbReference>
<dbReference type="EC" id="2.7.11.1" evidence="1"/>
<proteinExistence type="predicted"/>
<feature type="region of interest" description="Disordered" evidence="8">
    <location>
        <begin position="284"/>
        <end position="335"/>
    </location>
</feature>
<evidence type="ECO:0000313" key="12">
    <source>
        <dbReference type="Proteomes" id="UP001139516"/>
    </source>
</evidence>
<keyword evidence="6 7" id="KW-0067">ATP-binding</keyword>
<feature type="domain" description="Protein kinase" evidence="10">
    <location>
        <begin position="10"/>
        <end position="281"/>
    </location>
</feature>
<evidence type="ECO:0000256" key="9">
    <source>
        <dbReference type="SAM" id="Phobius"/>
    </source>
</evidence>
<dbReference type="InterPro" id="IPR000719">
    <property type="entry name" value="Prot_kinase_dom"/>
</dbReference>
<evidence type="ECO:0000256" key="2">
    <source>
        <dbReference type="ARBA" id="ARBA00022527"/>
    </source>
</evidence>
<protein>
    <recommendedName>
        <fullName evidence="1">non-specific serine/threonine protein kinase</fullName>
        <ecNumber evidence="1">2.7.11.1</ecNumber>
    </recommendedName>
</protein>
<gene>
    <name evidence="11" type="ORF">M0638_06590</name>
</gene>
<name>A0A9X1Y6I5_9PROT</name>
<dbReference type="PROSITE" id="PS50011">
    <property type="entry name" value="PROTEIN_KINASE_DOM"/>
    <property type="match status" value="1"/>
</dbReference>
<feature type="region of interest" description="Disordered" evidence="8">
    <location>
        <begin position="392"/>
        <end position="440"/>
    </location>
</feature>
<dbReference type="AlphaFoldDB" id="A0A9X1Y6I5"/>
<dbReference type="SUPFAM" id="SSF56112">
    <property type="entry name" value="Protein kinase-like (PK-like)"/>
    <property type="match status" value="1"/>
</dbReference>
<accession>A0A9X1Y6I5</accession>
<dbReference type="GO" id="GO:0005524">
    <property type="term" value="F:ATP binding"/>
    <property type="evidence" value="ECO:0007669"/>
    <property type="project" value="UniProtKB-UniRule"/>
</dbReference>
<evidence type="ECO:0000256" key="4">
    <source>
        <dbReference type="ARBA" id="ARBA00022741"/>
    </source>
</evidence>
<dbReference type="EMBL" id="JALPRX010000023">
    <property type="protein sequence ID" value="MCK8784045.1"/>
    <property type="molecule type" value="Genomic_DNA"/>
</dbReference>
<dbReference type="PANTHER" id="PTHR24350">
    <property type="entry name" value="SERINE/THREONINE-PROTEIN KINASE IAL-RELATED"/>
    <property type="match status" value="1"/>
</dbReference>
<dbReference type="GO" id="GO:0004674">
    <property type="term" value="F:protein serine/threonine kinase activity"/>
    <property type="evidence" value="ECO:0007669"/>
    <property type="project" value="UniProtKB-KW"/>
</dbReference>
<dbReference type="Proteomes" id="UP001139516">
    <property type="component" value="Unassembled WGS sequence"/>
</dbReference>
<dbReference type="RefSeq" id="WP_248666171.1">
    <property type="nucleotide sequence ID" value="NZ_JALPRX010000023.1"/>
</dbReference>
<evidence type="ECO:0000259" key="10">
    <source>
        <dbReference type="PROSITE" id="PS50011"/>
    </source>
</evidence>
<dbReference type="InterPro" id="IPR030616">
    <property type="entry name" value="Aur-like"/>
</dbReference>
<evidence type="ECO:0000256" key="3">
    <source>
        <dbReference type="ARBA" id="ARBA00022679"/>
    </source>
</evidence>
<keyword evidence="3" id="KW-0808">Transferase</keyword>
<evidence type="ECO:0000256" key="7">
    <source>
        <dbReference type="PROSITE-ProRule" id="PRU10141"/>
    </source>
</evidence>
<dbReference type="Pfam" id="PF00069">
    <property type="entry name" value="Pkinase"/>
    <property type="match status" value="1"/>
</dbReference>
<evidence type="ECO:0000256" key="8">
    <source>
        <dbReference type="SAM" id="MobiDB-lite"/>
    </source>
</evidence>
<dbReference type="SMART" id="SM00220">
    <property type="entry name" value="S_TKc"/>
    <property type="match status" value="1"/>
</dbReference>
<keyword evidence="2" id="KW-0723">Serine/threonine-protein kinase</keyword>
<evidence type="ECO:0000256" key="1">
    <source>
        <dbReference type="ARBA" id="ARBA00012513"/>
    </source>
</evidence>
<keyword evidence="9" id="KW-0812">Transmembrane</keyword>
<keyword evidence="5 11" id="KW-0418">Kinase</keyword>
<dbReference type="InterPro" id="IPR017441">
    <property type="entry name" value="Protein_kinase_ATP_BS"/>
</dbReference>
<reference evidence="11" key="1">
    <citation type="submission" date="2022-04" db="EMBL/GenBank/DDBJ databases">
        <title>Roseomonas acroporae sp. nov., isolated from coral Acropora digitifera.</title>
        <authorList>
            <person name="Sun H."/>
        </authorList>
    </citation>
    <scope>NUCLEOTIDE SEQUENCE</scope>
    <source>
        <strain evidence="11">NAR14</strain>
    </source>
</reference>
<dbReference type="PROSITE" id="PS00107">
    <property type="entry name" value="PROTEIN_KINASE_ATP"/>
    <property type="match status" value="1"/>
</dbReference>
<dbReference type="InterPro" id="IPR011009">
    <property type="entry name" value="Kinase-like_dom_sf"/>
</dbReference>
<organism evidence="11 12">
    <name type="scientific">Roseomonas acroporae</name>
    <dbReference type="NCBI Taxonomy" id="2937791"/>
    <lineage>
        <taxon>Bacteria</taxon>
        <taxon>Pseudomonadati</taxon>
        <taxon>Pseudomonadota</taxon>
        <taxon>Alphaproteobacteria</taxon>
        <taxon>Acetobacterales</taxon>
        <taxon>Roseomonadaceae</taxon>
        <taxon>Roseomonas</taxon>
    </lineage>
</organism>
<evidence type="ECO:0000313" key="11">
    <source>
        <dbReference type="EMBL" id="MCK8784045.1"/>
    </source>
</evidence>